<dbReference type="InterPro" id="IPR012902">
    <property type="entry name" value="N_methyl_site"/>
</dbReference>
<dbReference type="Pfam" id="PF00114">
    <property type="entry name" value="Pilin"/>
    <property type="match status" value="1"/>
</dbReference>
<dbReference type="GO" id="GO:0044096">
    <property type="term" value="C:type IV pilus"/>
    <property type="evidence" value="ECO:0007669"/>
    <property type="project" value="TreeGrafter"/>
</dbReference>
<evidence type="ECO:0000256" key="1">
    <source>
        <dbReference type="ARBA" id="ARBA00005233"/>
    </source>
</evidence>
<dbReference type="InterPro" id="IPR045584">
    <property type="entry name" value="Pilin-like"/>
</dbReference>
<feature type="transmembrane region" description="Helical" evidence="5">
    <location>
        <begin position="12"/>
        <end position="30"/>
    </location>
</feature>
<keyword evidence="2" id="KW-0488">Methylation</keyword>
<dbReference type="BMRB" id="A0A0H2ZFW8"/>
<dbReference type="AlphaFoldDB" id="A0A0H2ZFW8"/>
<evidence type="ECO:0000313" key="7">
    <source>
        <dbReference type="Proteomes" id="UP000000653"/>
    </source>
</evidence>
<dbReference type="NCBIfam" id="TIGR02532">
    <property type="entry name" value="IV_pilin_GFxxxE"/>
    <property type="match status" value="1"/>
</dbReference>
<dbReference type="PANTHER" id="PTHR30093">
    <property type="entry name" value="GENERAL SECRETION PATHWAY PROTEIN G"/>
    <property type="match status" value="1"/>
</dbReference>
<dbReference type="GO" id="GO:0043107">
    <property type="term" value="P:type IV pilus-dependent motility"/>
    <property type="evidence" value="ECO:0007669"/>
    <property type="project" value="TreeGrafter"/>
</dbReference>
<protein>
    <recommendedName>
        <fullName evidence="3">Pilin</fullName>
    </recommendedName>
</protein>
<name>A0A0H2ZFW8_PSEAB</name>
<evidence type="ECO:0000256" key="3">
    <source>
        <dbReference type="ARBA" id="ARBA00029638"/>
    </source>
</evidence>
<organism evidence="6 7">
    <name type="scientific">Pseudomonas aeruginosa (strain UCBPP-PA14)</name>
    <dbReference type="NCBI Taxonomy" id="208963"/>
    <lineage>
        <taxon>Bacteria</taxon>
        <taxon>Pseudomonadati</taxon>
        <taxon>Pseudomonadota</taxon>
        <taxon>Gammaproteobacteria</taxon>
        <taxon>Pseudomonadales</taxon>
        <taxon>Pseudomonadaceae</taxon>
        <taxon>Pseudomonas</taxon>
    </lineage>
</organism>
<dbReference type="HOGENOM" id="CLU_091705_4_0_6"/>
<dbReference type="Gene3D" id="3.30.700.10">
    <property type="entry name" value="Glycoprotein, Type 4 Pilin"/>
    <property type="match status" value="1"/>
</dbReference>
<accession>A0A0H2ZFW8</accession>
<evidence type="ECO:0000256" key="5">
    <source>
        <dbReference type="SAM" id="Phobius"/>
    </source>
</evidence>
<dbReference type="PROSITE" id="PS00409">
    <property type="entry name" value="PROKAR_NTER_METHYL"/>
    <property type="match status" value="1"/>
</dbReference>
<dbReference type="EMBL" id="CP000438">
    <property type="protein sequence ID" value="ABJ13792.1"/>
    <property type="molecule type" value="Genomic_DNA"/>
</dbReference>
<evidence type="ECO:0000256" key="4">
    <source>
        <dbReference type="RuleBase" id="RU000389"/>
    </source>
</evidence>
<dbReference type="Proteomes" id="UP000000653">
    <property type="component" value="Chromosome"/>
</dbReference>
<dbReference type="RefSeq" id="WP_003141352.1">
    <property type="nucleotide sequence ID" value="NC_008463.1"/>
</dbReference>
<reference evidence="6 7" key="1">
    <citation type="journal article" date="2006" name="Genome Biol.">
        <title>Genomic analysis reveals that Pseudomonas aeruginosa virulence is combinatorial.</title>
        <authorList>
            <person name="Lee D.G."/>
            <person name="Urbach J.M."/>
            <person name="Wu G."/>
            <person name="Liberati N.T."/>
            <person name="Feinbaum R.L."/>
            <person name="Miyata S."/>
            <person name="Diggins L.T."/>
            <person name="He J."/>
            <person name="Saucier M."/>
            <person name="Deziel E."/>
            <person name="Friedman L."/>
            <person name="Li L."/>
            <person name="Grills G."/>
            <person name="Montgomery K."/>
            <person name="Kucherlapati R."/>
            <person name="Rahme L.G."/>
            <person name="Ausubel F.M."/>
        </authorList>
    </citation>
    <scope>NUCLEOTIDE SEQUENCE [LARGE SCALE GENOMIC DNA]</scope>
    <source>
        <strain evidence="6 7">UCBPP-PA14</strain>
    </source>
</reference>
<dbReference type="BioCyc" id="PAER208963:G1G74-4946-MONOMER"/>
<evidence type="ECO:0000256" key="2">
    <source>
        <dbReference type="ARBA" id="ARBA00022481"/>
    </source>
</evidence>
<dbReference type="SUPFAM" id="SSF54523">
    <property type="entry name" value="Pili subunits"/>
    <property type="match status" value="1"/>
</dbReference>
<gene>
    <name evidence="6" type="primary">pilA</name>
    <name evidence="6" type="ordered locus">PA14_58730</name>
</gene>
<proteinExistence type="inferred from homology"/>
<keyword evidence="5" id="KW-0472">Membrane</keyword>
<sequence length="179" mass="18083">MKAQKGFTLIELMIVVAIIGILAAVALPAYQDYTIRARVTEGVGLAASAKTLIGDSSATAGELAASARVWNAQAGNAGATSKYVTSVRIAEATGEITVTFNATNVGNIPADSTLVFTPYVQNAAGAPTQLGASYAAGVTGSIDWGCASESNAVSSGPDRNMPALTAGTLPARFAPSECR</sequence>
<dbReference type="GO" id="GO:0007155">
    <property type="term" value="P:cell adhesion"/>
    <property type="evidence" value="ECO:0007669"/>
    <property type="project" value="InterPro"/>
</dbReference>
<comment type="similarity">
    <text evidence="1 4">Belongs to the N-Me-Phe pilin family.</text>
</comment>
<keyword evidence="5" id="KW-1133">Transmembrane helix</keyword>
<dbReference type="InterPro" id="IPR001082">
    <property type="entry name" value="Pilin"/>
</dbReference>
<dbReference type="PANTHER" id="PTHR30093:SF34">
    <property type="entry name" value="PREPILIN PEPTIDASE-DEPENDENT PROTEIN D"/>
    <property type="match status" value="1"/>
</dbReference>
<keyword evidence="4" id="KW-0281">Fimbrium</keyword>
<dbReference type="KEGG" id="pau:PA14_58730"/>
<dbReference type="Pfam" id="PF07963">
    <property type="entry name" value="N_methyl"/>
    <property type="match status" value="1"/>
</dbReference>
<evidence type="ECO:0000313" key="6">
    <source>
        <dbReference type="EMBL" id="ABJ13792.1"/>
    </source>
</evidence>
<keyword evidence="5" id="KW-0812">Transmembrane</keyword>